<dbReference type="InterPro" id="IPR038765">
    <property type="entry name" value="Papain-like_cys_pep_sf"/>
</dbReference>
<evidence type="ECO:0000256" key="1">
    <source>
        <dbReference type="ARBA" id="ARBA00022562"/>
    </source>
</evidence>
<evidence type="ECO:0000256" key="10">
    <source>
        <dbReference type="ARBA" id="ARBA00022844"/>
    </source>
</evidence>
<accession>U6H8C9</accession>
<feature type="domain" description="Peptidase C76" evidence="13">
    <location>
        <begin position="3"/>
        <end position="225"/>
    </location>
</feature>
<organism evidence="14 15">
    <name type="scientific">Caviid herpesvirus 2 str. CIDMTR</name>
    <dbReference type="NCBI Taxonomy" id="1415526"/>
    <lineage>
        <taxon>Viruses</taxon>
        <taxon>Duplodnaviria</taxon>
        <taxon>Heunggongvirae</taxon>
        <taxon>Peploviricota</taxon>
        <taxon>Herviviricetes</taxon>
        <taxon>Herpesvirales</taxon>
        <taxon>Orthoherpesviridae</taxon>
        <taxon>Betaherpesvirinae</taxon>
        <taxon>Quwivirus</taxon>
        <taxon>Quwivirus caviidbeta2</taxon>
    </lineage>
</organism>
<dbReference type="SUPFAM" id="SSF54001">
    <property type="entry name" value="Cysteine proteinases"/>
    <property type="match status" value="1"/>
</dbReference>
<evidence type="ECO:0000256" key="6">
    <source>
        <dbReference type="ARBA" id="ARBA00022737"/>
    </source>
</evidence>
<dbReference type="PROSITE" id="PS51521">
    <property type="entry name" value="HTUSP"/>
    <property type="match status" value="1"/>
</dbReference>
<evidence type="ECO:0000259" key="13">
    <source>
        <dbReference type="PROSITE" id="PS51521"/>
    </source>
</evidence>
<evidence type="ECO:0000256" key="8">
    <source>
        <dbReference type="ARBA" id="ARBA00022801"/>
    </source>
</evidence>
<keyword evidence="1" id="KW-1048">Host nucleus</keyword>
<dbReference type="GO" id="GO:0044423">
    <property type="term" value="C:virion component"/>
    <property type="evidence" value="ECO:0007669"/>
    <property type="project" value="UniProtKB-KW"/>
</dbReference>
<evidence type="ECO:0000256" key="9">
    <source>
        <dbReference type="ARBA" id="ARBA00022807"/>
    </source>
</evidence>
<dbReference type="GO" id="GO:0039648">
    <property type="term" value="P:symbiont-mediated perturbation of host ubiquitin-like protein modification"/>
    <property type="evidence" value="ECO:0007669"/>
    <property type="project" value="UniProtKB-KW"/>
</dbReference>
<keyword evidence="3" id="KW-0945">Host-virus interaction</keyword>
<evidence type="ECO:0000256" key="5">
    <source>
        <dbReference type="ARBA" id="ARBA00022670"/>
    </source>
</evidence>
<keyword evidence="7" id="KW-0833">Ubl conjugation pathway</keyword>
<keyword evidence="5" id="KW-0645">Protease</keyword>
<sequence length="2123" mass="241905">MKIYKASYNQNNPRFGDRAGSQCMSNCFTYLHAAFLDKIGYPPNQETLNAILDEGTALDRRVTNDLVAKNPGTAPHVFRLNTEIRRLINTQFGSTYHVLSKPINGTYVSRTLDNITYPGVTDLVKLVLQKAPCYLIITVDAFTRAISSTRTRELYLFDPHPTRLESMAAIYHCERPDELVSLIAPNESDRSDFYYDAATVYFVSAGSVTDENTLLQRIMTTYPNDPDIDLPIARPQKRPLRRNAPEVQTVATIAKRQRKNLKIKSEVNDKVLAMLDYAIKLEGMIDDLLESVGPYVIRAPPTAGWIIYGENGLPFERDFLQDRIYHILGCHLDKFLRLEPRRTDEMEIDRNRPAEQYYRRIMLKYFQSFVGFDKQLDEFIDILQKHSLDILTLYKSYLINKRDQSEYSQLDKLLAAKTLAVFRRLSKQHGAEVVRWIKRVLKAIDKLPPKETKEALDSFLINNRFPIDDDSFVCLDEQSKSDVSFEIQLKETELIRKIETQTQEFFKLKNTIFSHLISLLEVDGAGETKRKRPLSTTVEQVLRKLDSKAADALRYFTVETIRDIQESLDGQLEDIISEHYNRIITGHLPKKELTEYMSKVDAMIAATAELEALGLCDTEEELVPLQRLYDTASVLHSGRHRYDSSYCSQSTRDLRKLYDEFVQRLERDDARIEDMLSEVEFAIRDLQANGPTTTLELINDQLRDLNEADVSRIRKADERLRRINDTVKKLRIEDTAIRQFVNGISYLTLPTVTQINKHVHLKDSLREDAQLRSQFDDIMKTILVTMTKKLAAREFPKNDVFASIKHLLNQRHPPGPDVIILENASELLEKLTKELKNTASATKQDKIQTLTSAIQFFADNKDGFTTMMNHGVGKDELTGIYQNLKKDLGVAVMELRELEWEKSVKEFKPSSAQELHDCLATAPSDRVRDKLKPELEKRLRNSLESQYREQMAIKDKNVRDVRDKAENELKRIADAFSAMTPSTVSMIDMEITQGMIVNIEEDTNSILEPFNRNMRSALTKLNGLLSSTRTALLTIMLRGEQPRLTETDPLTEKRLGHLHDLAYNVADKIPDLLNEETKDVLQTAITRIDFINKILRSWQTPDEIFSGSEFASDYSKYKDARHQLDLAHAKTRDDIARDTARYVQEITSADKPVTKIPKVAVADVPQKSLKDEIDAMKPPFSTDLKDRLRNVSSSLRDTTTLANNEIQTQAEFKNQTLKSSQARWLDLVQRHRLGAPDMDIPIDKLIASPTETLYSLLKQTEGTTYSAAAKQIRWICDFCSDVMANALDVLTPETGSYMSDISVRAQQLLSATEQKLKIYATCETTANLLETESYGQRVGELVDTLESSLNELDPKRISGGEKRYQQLKSLISERRMELNVLEDCETLIGKYFELIEDVKRFRYGFHFTQIDNIIQNLRQEFVAILPTKSLTRHPAIVRFPKPSDDTVPIDEGPDAMKAYISTFISGLAAIQKRVHEQSAYLNNMSTQQSLLQISASDVTLPSDELTTAIPVPVTLTRLKLSTRTATMYEVEDVFGVRTTTNTTGTPIELAVPYHNSITKLFSIRTAEDIKNIMDATALVPPDTVTTRYRAIKTAHAIMQSVKTFWEQIRDYDLGDSLHNKLESTARETNILHNLKLFLYLLVIAWTSAYEEPKKPRMPLRDSGRHETSMAISEEDLLLTHVALFPNRLLGTCSTPTPVALGMLIQTLDKDTFTEAINVHAVPPTGAAEDLPAFCVDPKEWKEFDLSSELWNHNLLVQLCGKKQGGGTVIPPKLLQYEIALVTFPPNIIHHLWLQFKPAFAEDFKTMYDMVLELHRDLLDRNDVVVRPREDGDPETLPAGDKVTAKISVTSSPGQKRLLDQFLSQNSVLDYIVGSYLFGVQMVCAADGGYVLSKNRRLLLKQLSNTHIDDDFNTILNSRLFDSDIILRETWTGEVLEHAWFRAQVLILQEHVMLHKSAESIPLVIYDLHTNGNASALKRTPVEISHDIIVSVDNRFSVPVSHEIIETTEEDSTLFSETPLDVEFLYISPPKEKPQEPQTDTVPTSSLSVPVFHQKTITDITPKDQVTTLEAEIAVPNFTEEPYVSLHKRLSFAIDALKDIRQDINDLIQEIHEGVKRLRIMYVY</sequence>
<keyword evidence="8" id="KW-0378">Hydrolase</keyword>
<keyword evidence="12" id="KW-1035">Host cytoplasm</keyword>
<proteinExistence type="predicted"/>
<keyword evidence="11" id="KW-1127">Modulation of host ubiquitin pathway by viral deubiquitinase</keyword>
<keyword evidence="9" id="KW-0788">Thiol protease</keyword>
<dbReference type="EMBL" id="HG531783">
    <property type="protein sequence ID" value="CDI95391.1"/>
    <property type="molecule type" value="Genomic_DNA"/>
</dbReference>
<evidence type="ECO:0000256" key="3">
    <source>
        <dbReference type="ARBA" id="ARBA00022581"/>
    </source>
</evidence>
<dbReference type="Pfam" id="PF04843">
    <property type="entry name" value="Herpes_teg_N"/>
    <property type="match status" value="1"/>
</dbReference>
<dbReference type="Gene3D" id="3.90.70.120">
    <property type="match status" value="1"/>
</dbReference>
<reference evidence="14 15" key="2">
    <citation type="submission" date="2013-11" db="EMBL/GenBank/DDBJ databases">
        <title>Genome sequence of a novel, newly isolated strain of guinea pig cytomegalovirus: CIDMTR strain.</title>
        <authorList>
            <person name="Schleiss M.R."/>
            <person name="Hernandez-Alvarado N."/>
            <person name="Ramaraj T."/>
            <person name="Crow J.A."/>
        </authorList>
    </citation>
    <scope>NUCLEOTIDE SEQUENCE [LARGE SCALE GENOMIC DNA]</scope>
    <source>
        <strain evidence="14">CIDMTR</strain>
    </source>
</reference>
<keyword evidence="10" id="KW-0946">Virion</keyword>
<dbReference type="GO" id="GO:0008234">
    <property type="term" value="F:cysteine-type peptidase activity"/>
    <property type="evidence" value="ECO:0007669"/>
    <property type="project" value="UniProtKB-KW"/>
</dbReference>
<evidence type="ECO:0000313" key="15">
    <source>
        <dbReference type="Proteomes" id="UP000163196"/>
    </source>
</evidence>
<reference evidence="14 15" key="1">
    <citation type="submission" date="2013-09" db="EMBL/GenBank/DDBJ databases">
        <authorList>
            <person name="Sundararajan A."/>
        </authorList>
    </citation>
    <scope>NUCLEOTIDE SEQUENCE [LARGE SCALE GENOMIC DNA]</scope>
    <source>
        <strain evidence="14">CIDMTR</strain>
    </source>
</reference>
<evidence type="ECO:0000313" key="14">
    <source>
        <dbReference type="EMBL" id="CDI95391.1"/>
    </source>
</evidence>
<keyword evidence="4" id="KW-1130">Modulation of host ubiquitin pathway by virus</keyword>
<evidence type="ECO:0000256" key="7">
    <source>
        <dbReference type="ARBA" id="ARBA00022786"/>
    </source>
</evidence>
<evidence type="ECO:0000256" key="12">
    <source>
        <dbReference type="ARBA" id="ARBA00023200"/>
    </source>
</evidence>
<keyword evidence="6" id="KW-0677">Repeat</keyword>
<name>U6H8C9_9BETA</name>
<keyword evidence="2" id="KW-0920">Virion tegument</keyword>
<dbReference type="InterPro" id="IPR006928">
    <property type="entry name" value="Herpes_teg_USP"/>
</dbReference>
<protein>
    <submittedName>
        <fullName evidence="14">GP48</fullName>
    </submittedName>
</protein>
<dbReference type="Proteomes" id="UP000163196">
    <property type="component" value="Genome"/>
</dbReference>
<dbReference type="GO" id="GO:0006508">
    <property type="term" value="P:proteolysis"/>
    <property type="evidence" value="ECO:0007669"/>
    <property type="project" value="UniProtKB-KW"/>
</dbReference>
<evidence type="ECO:0000256" key="4">
    <source>
        <dbReference type="ARBA" id="ARBA00022662"/>
    </source>
</evidence>
<evidence type="ECO:0000256" key="2">
    <source>
        <dbReference type="ARBA" id="ARBA00022580"/>
    </source>
</evidence>
<evidence type="ECO:0000256" key="11">
    <source>
        <dbReference type="ARBA" id="ARBA00022876"/>
    </source>
</evidence>